<evidence type="ECO:0000259" key="1">
    <source>
        <dbReference type="Pfam" id="PF12867"/>
    </source>
</evidence>
<proteinExistence type="predicted"/>
<feature type="domain" description="DinB-like" evidence="1">
    <location>
        <begin position="16"/>
        <end position="145"/>
    </location>
</feature>
<evidence type="ECO:0000313" key="2">
    <source>
        <dbReference type="EMBL" id="TSJ47953.1"/>
    </source>
</evidence>
<dbReference type="AlphaFoldDB" id="A0A556N798"/>
<sequence>MTETTKRLEELLKSGSAYLEVASDSDLKHKRLPGKWSKQEILGHLIDSGINNLQRFTEIQFAETPYRIRKYEQDHLVIANDYQHAETGELLSLWLALNKRINQVMRQQTETALKTEIILPDGQLSDLKFLMVDYVDHLEYHLKQIIH</sequence>
<reference evidence="2 3" key="1">
    <citation type="submission" date="2019-07" db="EMBL/GenBank/DDBJ databases">
        <authorList>
            <person name="Huq M.A."/>
        </authorList>
    </citation>
    <scope>NUCLEOTIDE SEQUENCE [LARGE SCALE GENOMIC DNA]</scope>
    <source>
        <strain evidence="2 3">MAH-3</strain>
    </source>
</reference>
<accession>A0A556N798</accession>
<dbReference type="Pfam" id="PF12867">
    <property type="entry name" value="DinB_2"/>
    <property type="match status" value="1"/>
</dbReference>
<evidence type="ECO:0000313" key="3">
    <source>
        <dbReference type="Proteomes" id="UP000316008"/>
    </source>
</evidence>
<dbReference type="InterPro" id="IPR024775">
    <property type="entry name" value="DinB-like"/>
</dbReference>
<dbReference type="RefSeq" id="WP_144331488.1">
    <property type="nucleotide sequence ID" value="NZ_VLPL01000001.1"/>
</dbReference>
<protein>
    <submittedName>
        <fullName evidence="2">DinB family protein</fullName>
    </submittedName>
</protein>
<dbReference type="InterPro" id="IPR034660">
    <property type="entry name" value="DinB/YfiT-like"/>
</dbReference>
<dbReference type="Proteomes" id="UP000316008">
    <property type="component" value="Unassembled WGS sequence"/>
</dbReference>
<dbReference type="Gene3D" id="1.20.120.450">
    <property type="entry name" value="dinb family like domain"/>
    <property type="match status" value="1"/>
</dbReference>
<keyword evidence="3" id="KW-1185">Reference proteome</keyword>
<organism evidence="2 3">
    <name type="scientific">Fluviicola chungangensis</name>
    <dbReference type="NCBI Taxonomy" id="2597671"/>
    <lineage>
        <taxon>Bacteria</taxon>
        <taxon>Pseudomonadati</taxon>
        <taxon>Bacteroidota</taxon>
        <taxon>Flavobacteriia</taxon>
        <taxon>Flavobacteriales</taxon>
        <taxon>Crocinitomicaceae</taxon>
        <taxon>Fluviicola</taxon>
    </lineage>
</organism>
<dbReference type="OrthoDB" id="9793216at2"/>
<dbReference type="SUPFAM" id="SSF109854">
    <property type="entry name" value="DinB/YfiT-like putative metalloenzymes"/>
    <property type="match status" value="1"/>
</dbReference>
<name>A0A556N798_9FLAO</name>
<comment type="caution">
    <text evidence="2">The sequence shown here is derived from an EMBL/GenBank/DDBJ whole genome shotgun (WGS) entry which is preliminary data.</text>
</comment>
<gene>
    <name evidence="2" type="ORF">FO442_02130</name>
</gene>
<dbReference type="EMBL" id="VLPL01000001">
    <property type="protein sequence ID" value="TSJ47953.1"/>
    <property type="molecule type" value="Genomic_DNA"/>
</dbReference>